<dbReference type="EMBL" id="VJWA01000001">
    <property type="protein sequence ID" value="TRW16891.1"/>
    <property type="molecule type" value="Genomic_DNA"/>
</dbReference>
<dbReference type="PANTHER" id="PTHR43133:SF58">
    <property type="entry name" value="ECF RNA POLYMERASE SIGMA FACTOR SIGD"/>
    <property type="match status" value="1"/>
</dbReference>
<keyword evidence="9" id="KW-1185">Reference proteome</keyword>
<keyword evidence="2" id="KW-0805">Transcription regulation</keyword>
<dbReference type="InterPro" id="IPR014284">
    <property type="entry name" value="RNA_pol_sigma-70_dom"/>
</dbReference>
<dbReference type="GO" id="GO:0016987">
    <property type="term" value="F:sigma factor activity"/>
    <property type="evidence" value="ECO:0007669"/>
    <property type="project" value="UniProtKB-KW"/>
</dbReference>
<name>A0A552UFB4_9SPHN</name>
<dbReference type="GO" id="GO:0006352">
    <property type="term" value="P:DNA-templated transcription initiation"/>
    <property type="evidence" value="ECO:0007669"/>
    <property type="project" value="InterPro"/>
</dbReference>
<dbReference type="InterPro" id="IPR007627">
    <property type="entry name" value="RNA_pol_sigma70_r2"/>
</dbReference>
<dbReference type="InterPro" id="IPR036388">
    <property type="entry name" value="WH-like_DNA-bd_sf"/>
</dbReference>
<protein>
    <submittedName>
        <fullName evidence="8">Sigma-70 family RNA polymerase sigma factor</fullName>
    </submittedName>
</protein>
<evidence type="ECO:0000256" key="1">
    <source>
        <dbReference type="ARBA" id="ARBA00010641"/>
    </source>
</evidence>
<evidence type="ECO:0000256" key="3">
    <source>
        <dbReference type="ARBA" id="ARBA00023082"/>
    </source>
</evidence>
<organism evidence="8 9">
    <name type="scientific">Glacieibacterium frigidum</name>
    <dbReference type="NCBI Taxonomy" id="2593303"/>
    <lineage>
        <taxon>Bacteria</taxon>
        <taxon>Pseudomonadati</taxon>
        <taxon>Pseudomonadota</taxon>
        <taxon>Alphaproteobacteria</taxon>
        <taxon>Sphingomonadales</taxon>
        <taxon>Sphingosinicellaceae</taxon>
        <taxon>Glacieibacterium</taxon>
    </lineage>
</organism>
<dbReference type="InterPro" id="IPR013249">
    <property type="entry name" value="RNA_pol_sigma70_r4_t2"/>
</dbReference>
<dbReference type="NCBIfam" id="TIGR02937">
    <property type="entry name" value="sigma70-ECF"/>
    <property type="match status" value="1"/>
</dbReference>
<evidence type="ECO:0000256" key="2">
    <source>
        <dbReference type="ARBA" id="ARBA00023015"/>
    </source>
</evidence>
<comment type="similarity">
    <text evidence="1">Belongs to the sigma-70 factor family. ECF subfamily.</text>
</comment>
<gene>
    <name evidence="8" type="ORF">FMM06_01390</name>
</gene>
<proteinExistence type="inferred from homology"/>
<evidence type="ECO:0000256" key="5">
    <source>
        <dbReference type="ARBA" id="ARBA00023163"/>
    </source>
</evidence>
<dbReference type="Proteomes" id="UP000317894">
    <property type="component" value="Unassembled WGS sequence"/>
</dbReference>
<keyword evidence="5" id="KW-0804">Transcription</keyword>
<dbReference type="Gene3D" id="1.10.10.10">
    <property type="entry name" value="Winged helix-like DNA-binding domain superfamily/Winged helix DNA-binding domain"/>
    <property type="match status" value="1"/>
</dbReference>
<evidence type="ECO:0000256" key="4">
    <source>
        <dbReference type="ARBA" id="ARBA00023125"/>
    </source>
</evidence>
<dbReference type="InterPro" id="IPR013325">
    <property type="entry name" value="RNA_pol_sigma_r2"/>
</dbReference>
<evidence type="ECO:0000313" key="9">
    <source>
        <dbReference type="Proteomes" id="UP000317894"/>
    </source>
</evidence>
<comment type="caution">
    <text evidence="8">The sequence shown here is derived from an EMBL/GenBank/DDBJ whole genome shotgun (WGS) entry which is preliminary data.</text>
</comment>
<evidence type="ECO:0000259" key="6">
    <source>
        <dbReference type="Pfam" id="PF04542"/>
    </source>
</evidence>
<dbReference type="SUPFAM" id="SSF88946">
    <property type="entry name" value="Sigma2 domain of RNA polymerase sigma factors"/>
    <property type="match status" value="1"/>
</dbReference>
<dbReference type="Gene3D" id="1.10.1740.10">
    <property type="match status" value="1"/>
</dbReference>
<dbReference type="GO" id="GO:0003677">
    <property type="term" value="F:DNA binding"/>
    <property type="evidence" value="ECO:0007669"/>
    <property type="project" value="UniProtKB-KW"/>
</dbReference>
<dbReference type="Pfam" id="PF04542">
    <property type="entry name" value="Sigma70_r2"/>
    <property type="match status" value="1"/>
</dbReference>
<dbReference type="InterPro" id="IPR039425">
    <property type="entry name" value="RNA_pol_sigma-70-like"/>
</dbReference>
<sequence>MNAPAEVWARLMIAAQGGDRHAYRLLLDEVQVWLARYYRRRLPPDMVDDAVQEALVAVHSKRASWDPSRPFGPWLAGIARYKWIDRLRNLKSTRTEELPEGLSVGDHGDGIVSARVLGDLLATLKPAQATAIRLVKLDGLSIEEAAAATGQSPSLVKVNIHRGMAKLMARVEGYRDDDDGD</sequence>
<keyword evidence="3" id="KW-0731">Sigma factor</keyword>
<feature type="domain" description="RNA polymerase sigma-70 region 2" evidence="6">
    <location>
        <begin position="28"/>
        <end position="91"/>
    </location>
</feature>
<dbReference type="PANTHER" id="PTHR43133">
    <property type="entry name" value="RNA POLYMERASE ECF-TYPE SIGMA FACTO"/>
    <property type="match status" value="1"/>
</dbReference>
<evidence type="ECO:0000313" key="8">
    <source>
        <dbReference type="EMBL" id="TRW16891.1"/>
    </source>
</evidence>
<dbReference type="SUPFAM" id="SSF88659">
    <property type="entry name" value="Sigma3 and sigma4 domains of RNA polymerase sigma factors"/>
    <property type="match status" value="1"/>
</dbReference>
<dbReference type="Pfam" id="PF08281">
    <property type="entry name" value="Sigma70_r4_2"/>
    <property type="match status" value="1"/>
</dbReference>
<dbReference type="InterPro" id="IPR013324">
    <property type="entry name" value="RNA_pol_sigma_r3/r4-like"/>
</dbReference>
<keyword evidence="4" id="KW-0238">DNA-binding</keyword>
<reference evidence="8 9" key="1">
    <citation type="submission" date="2019-07" db="EMBL/GenBank/DDBJ databases">
        <title>Novel species isolated from glacier.</title>
        <authorList>
            <person name="Liu Q."/>
            <person name="Xin Y.-H."/>
        </authorList>
    </citation>
    <scope>NUCLEOTIDE SEQUENCE [LARGE SCALE GENOMIC DNA]</scope>
    <source>
        <strain evidence="8 9">LB1R16</strain>
    </source>
</reference>
<dbReference type="RefSeq" id="WP_143554435.1">
    <property type="nucleotide sequence ID" value="NZ_VJWA01000001.1"/>
</dbReference>
<dbReference type="AlphaFoldDB" id="A0A552UFB4"/>
<feature type="domain" description="RNA polymerase sigma factor 70 region 4 type 2" evidence="7">
    <location>
        <begin position="117"/>
        <end position="167"/>
    </location>
</feature>
<accession>A0A552UFB4</accession>
<dbReference type="OrthoDB" id="7041663at2"/>
<evidence type="ECO:0000259" key="7">
    <source>
        <dbReference type="Pfam" id="PF08281"/>
    </source>
</evidence>